<dbReference type="OrthoDB" id="5946233at2759"/>
<dbReference type="InterPro" id="IPR058913">
    <property type="entry name" value="Integrase_dom_put"/>
</dbReference>
<name>A0A0C9Z7F1_9AGAM</name>
<feature type="domain" description="Integrase core" evidence="1">
    <location>
        <begin position="142"/>
        <end position="318"/>
    </location>
</feature>
<evidence type="ECO:0000259" key="1">
    <source>
        <dbReference type="Pfam" id="PF24764"/>
    </source>
</evidence>
<dbReference type="Proteomes" id="UP000054018">
    <property type="component" value="Unassembled WGS sequence"/>
</dbReference>
<reference evidence="3" key="2">
    <citation type="submission" date="2015-01" db="EMBL/GenBank/DDBJ databases">
        <title>Evolutionary Origins and Diversification of the Mycorrhizal Mutualists.</title>
        <authorList>
            <consortium name="DOE Joint Genome Institute"/>
            <consortium name="Mycorrhizal Genomics Consortium"/>
            <person name="Kohler A."/>
            <person name="Kuo A."/>
            <person name="Nagy L.G."/>
            <person name="Floudas D."/>
            <person name="Copeland A."/>
            <person name="Barry K.W."/>
            <person name="Cichocki N."/>
            <person name="Veneault-Fourrey C."/>
            <person name="LaButti K."/>
            <person name="Lindquist E.A."/>
            <person name="Lipzen A."/>
            <person name="Lundell T."/>
            <person name="Morin E."/>
            <person name="Murat C."/>
            <person name="Riley R."/>
            <person name="Ohm R."/>
            <person name="Sun H."/>
            <person name="Tunlid A."/>
            <person name="Henrissat B."/>
            <person name="Grigoriev I.V."/>
            <person name="Hibbett D.S."/>
            <person name="Martin F."/>
        </authorList>
    </citation>
    <scope>NUCLEOTIDE SEQUENCE [LARGE SCALE GENOMIC DNA]</scope>
    <source>
        <strain evidence="3">441</strain>
    </source>
</reference>
<sequence>MNSRRPNQHNPTSPLDQIKPHIMRFWKARLTDKEIVAELRKHIDTSQYGIGLTKFKEIRKSLGLQRTRQQGHTAESIHAVMLEMRKMYPDAGIREMIGLLFHERNLAVSRSVIRQYFITYELHLVRQCKANRLQRRRFWAAGVNDIWAIDQHDKWLRFGLALHMGVEPFSGQLLWMRVWHSNRNPQLILSYYLETVREVGFIPMVTQSDPGTENFGIANVQTMLRQMHDPTLEGFVQHRWMRTKKNIAPEIAWSQLRCRFSPGFEALLEEGVDAGWYDVDNTLQCMIFRWVFIPWLQAELDNYRDRINHSRKRRDKKKVLPHGIPDLIYHCAEDYGALDFKVMVAPGAIDYVEQLYITQNHVVFDLVPASLNNLINSCYDQIGRPPVGRSSVWTVYCELLDLVRQHAEVPVILTVLEGEDVAPDTEVDLLPGLRDLHETDGYLGGVANGLGLQAEHIRRMDALLADELEELDNEVDAAPSLIVQFSSEDESGDEDEVDCQL</sequence>
<dbReference type="STRING" id="765257.A0A0C9Z7F1"/>
<evidence type="ECO:0000313" key="2">
    <source>
        <dbReference type="EMBL" id="KIK15813.1"/>
    </source>
</evidence>
<accession>A0A0C9Z7F1</accession>
<dbReference type="PANTHER" id="PTHR46177:SF1">
    <property type="entry name" value="INTEGRASE CATALYTIC DOMAIN-CONTAINING PROTEIN"/>
    <property type="match status" value="1"/>
</dbReference>
<protein>
    <recommendedName>
        <fullName evidence="1">Integrase core domain-containing protein</fullName>
    </recommendedName>
</protein>
<keyword evidence="3" id="KW-1185">Reference proteome</keyword>
<dbReference type="Pfam" id="PF24764">
    <property type="entry name" value="rva_4"/>
    <property type="match status" value="1"/>
</dbReference>
<dbReference type="PANTHER" id="PTHR46177">
    <property type="entry name" value="INTEGRASE CATALYTIC DOMAIN-CONTAINING PROTEIN"/>
    <property type="match status" value="1"/>
</dbReference>
<evidence type="ECO:0000313" key="3">
    <source>
        <dbReference type="Proteomes" id="UP000054018"/>
    </source>
</evidence>
<dbReference type="HOGENOM" id="CLU_038374_0_1_1"/>
<reference evidence="2 3" key="1">
    <citation type="submission" date="2014-04" db="EMBL/GenBank/DDBJ databases">
        <authorList>
            <consortium name="DOE Joint Genome Institute"/>
            <person name="Kuo A."/>
            <person name="Kohler A."/>
            <person name="Costa M.D."/>
            <person name="Nagy L.G."/>
            <person name="Floudas D."/>
            <person name="Copeland A."/>
            <person name="Barry K.W."/>
            <person name="Cichocki N."/>
            <person name="Veneault-Fourrey C."/>
            <person name="LaButti K."/>
            <person name="Lindquist E.A."/>
            <person name="Lipzen A."/>
            <person name="Lundell T."/>
            <person name="Morin E."/>
            <person name="Murat C."/>
            <person name="Sun H."/>
            <person name="Tunlid A."/>
            <person name="Henrissat B."/>
            <person name="Grigoriev I.V."/>
            <person name="Hibbett D.S."/>
            <person name="Martin F."/>
            <person name="Nordberg H.P."/>
            <person name="Cantor M.N."/>
            <person name="Hua S.X."/>
        </authorList>
    </citation>
    <scope>NUCLEOTIDE SEQUENCE [LARGE SCALE GENOMIC DNA]</scope>
    <source>
        <strain evidence="2 3">441</strain>
    </source>
</reference>
<dbReference type="EMBL" id="KN833877">
    <property type="protein sequence ID" value="KIK15813.1"/>
    <property type="molecule type" value="Genomic_DNA"/>
</dbReference>
<proteinExistence type="predicted"/>
<gene>
    <name evidence="2" type="ORF">PISMIDRAFT_16275</name>
</gene>
<dbReference type="AlphaFoldDB" id="A0A0C9Z7F1"/>
<organism evidence="2 3">
    <name type="scientific">Pisolithus microcarpus 441</name>
    <dbReference type="NCBI Taxonomy" id="765257"/>
    <lineage>
        <taxon>Eukaryota</taxon>
        <taxon>Fungi</taxon>
        <taxon>Dikarya</taxon>
        <taxon>Basidiomycota</taxon>
        <taxon>Agaricomycotina</taxon>
        <taxon>Agaricomycetes</taxon>
        <taxon>Agaricomycetidae</taxon>
        <taxon>Boletales</taxon>
        <taxon>Sclerodermatineae</taxon>
        <taxon>Pisolithaceae</taxon>
        <taxon>Pisolithus</taxon>
    </lineage>
</organism>